<comment type="catalytic activity">
    <reaction evidence="6">
        <text>Exonucleolytic cleavage in either 5'- to 3'- or 3'- to 5'-direction to yield nucleoside 5'-phosphates.</text>
        <dbReference type="EC" id="3.1.11.6"/>
    </reaction>
</comment>
<dbReference type="GO" id="GO:0009318">
    <property type="term" value="C:exodeoxyribonuclease VII complex"/>
    <property type="evidence" value="ECO:0007669"/>
    <property type="project" value="UniProtKB-UniRule"/>
</dbReference>
<keyword evidence="8" id="KW-1185">Reference proteome</keyword>
<evidence type="ECO:0000256" key="1">
    <source>
        <dbReference type="ARBA" id="ARBA00009998"/>
    </source>
</evidence>
<dbReference type="GO" id="GO:0006308">
    <property type="term" value="P:DNA catabolic process"/>
    <property type="evidence" value="ECO:0007669"/>
    <property type="project" value="UniProtKB-UniRule"/>
</dbReference>
<evidence type="ECO:0000256" key="4">
    <source>
        <dbReference type="ARBA" id="ARBA00022801"/>
    </source>
</evidence>
<name>A0A1Y5U084_9PROT</name>
<dbReference type="HAMAP" id="MF_00337">
    <property type="entry name" value="Exonuc_7_S"/>
    <property type="match status" value="1"/>
</dbReference>
<keyword evidence="2 6" id="KW-0963">Cytoplasm</keyword>
<proteinExistence type="inferred from homology"/>
<evidence type="ECO:0000313" key="8">
    <source>
        <dbReference type="Proteomes" id="UP000193200"/>
    </source>
</evidence>
<protein>
    <recommendedName>
        <fullName evidence="6">Exodeoxyribonuclease 7 small subunit</fullName>
        <ecNumber evidence="6">3.1.11.6</ecNumber>
    </recommendedName>
    <alternativeName>
        <fullName evidence="6">Exodeoxyribonuclease VII small subunit</fullName>
        <shortName evidence="6">Exonuclease VII small subunit</shortName>
    </alternativeName>
</protein>
<dbReference type="InterPro" id="IPR003761">
    <property type="entry name" value="Exonuc_VII_S"/>
</dbReference>
<comment type="function">
    <text evidence="6">Bidirectionally degrades single-stranded DNA into large acid-insoluble oligonucleotides, which are then degraded further into small acid-soluble oligonucleotides.</text>
</comment>
<dbReference type="SUPFAM" id="SSF116842">
    <property type="entry name" value="XseB-like"/>
    <property type="match status" value="1"/>
</dbReference>
<dbReference type="PANTHER" id="PTHR34137">
    <property type="entry name" value="EXODEOXYRIBONUCLEASE 7 SMALL SUBUNIT"/>
    <property type="match status" value="1"/>
</dbReference>
<gene>
    <name evidence="6 7" type="primary">xseB</name>
    <name evidence="7" type="ORF">OCH7691_03530</name>
</gene>
<organism evidence="7 8">
    <name type="scientific">Oceanibacterium hippocampi</name>
    <dbReference type="NCBI Taxonomy" id="745714"/>
    <lineage>
        <taxon>Bacteria</taxon>
        <taxon>Pseudomonadati</taxon>
        <taxon>Pseudomonadota</taxon>
        <taxon>Alphaproteobacteria</taxon>
        <taxon>Sneathiellales</taxon>
        <taxon>Sneathiellaceae</taxon>
        <taxon>Oceanibacterium</taxon>
    </lineage>
</organism>
<evidence type="ECO:0000313" key="7">
    <source>
        <dbReference type="EMBL" id="SLN72911.1"/>
    </source>
</evidence>
<dbReference type="Pfam" id="PF02609">
    <property type="entry name" value="Exonuc_VII_S"/>
    <property type="match status" value="1"/>
</dbReference>
<evidence type="ECO:0000256" key="5">
    <source>
        <dbReference type="ARBA" id="ARBA00022839"/>
    </source>
</evidence>
<evidence type="ECO:0000256" key="3">
    <source>
        <dbReference type="ARBA" id="ARBA00022722"/>
    </source>
</evidence>
<dbReference type="AlphaFoldDB" id="A0A1Y5U084"/>
<evidence type="ECO:0000256" key="2">
    <source>
        <dbReference type="ARBA" id="ARBA00022490"/>
    </source>
</evidence>
<keyword evidence="5 6" id="KW-0269">Exonuclease</keyword>
<dbReference type="Gene3D" id="1.10.287.1040">
    <property type="entry name" value="Exonuclease VII, small subunit"/>
    <property type="match status" value="1"/>
</dbReference>
<reference evidence="7 8" key="1">
    <citation type="submission" date="2017-03" db="EMBL/GenBank/DDBJ databases">
        <authorList>
            <person name="Afonso C.L."/>
            <person name="Miller P.J."/>
            <person name="Scott M.A."/>
            <person name="Spackman E."/>
            <person name="Goraichik I."/>
            <person name="Dimitrov K.M."/>
            <person name="Suarez D.L."/>
            <person name="Swayne D.E."/>
        </authorList>
    </citation>
    <scope>NUCLEOTIDE SEQUENCE [LARGE SCALE GENOMIC DNA]</scope>
    <source>
        <strain evidence="7 8">CECT 7691</strain>
    </source>
</reference>
<keyword evidence="3 6" id="KW-0540">Nuclease</keyword>
<dbReference type="NCBIfam" id="NF002139">
    <property type="entry name" value="PRK00977.1-3"/>
    <property type="match status" value="1"/>
</dbReference>
<accession>A0A1Y5U084</accession>
<keyword evidence="4 6" id="KW-0378">Hydrolase</keyword>
<dbReference type="InterPro" id="IPR037004">
    <property type="entry name" value="Exonuc_VII_ssu_sf"/>
</dbReference>
<dbReference type="PANTHER" id="PTHR34137:SF1">
    <property type="entry name" value="EXODEOXYRIBONUCLEASE 7 SMALL SUBUNIT"/>
    <property type="match status" value="1"/>
</dbReference>
<comment type="subcellular location">
    <subcellularLocation>
        <location evidence="6">Cytoplasm</location>
    </subcellularLocation>
</comment>
<dbReference type="Proteomes" id="UP000193200">
    <property type="component" value="Unassembled WGS sequence"/>
</dbReference>
<dbReference type="GO" id="GO:0005829">
    <property type="term" value="C:cytosol"/>
    <property type="evidence" value="ECO:0007669"/>
    <property type="project" value="TreeGrafter"/>
</dbReference>
<dbReference type="InParanoid" id="A0A1Y5U084"/>
<dbReference type="EC" id="3.1.11.6" evidence="6"/>
<dbReference type="FunCoup" id="A0A1Y5U084">
    <property type="interactions" value="352"/>
</dbReference>
<sequence length="84" mass="9227">MTENAQNPIASMSFEAALAELETIVRDLERGDIPLEDSIEAYARGTALRKHCQERLNAAEERVEKIVAGTGENTPARTEPFDPA</sequence>
<dbReference type="NCBIfam" id="TIGR01280">
    <property type="entry name" value="xseB"/>
    <property type="match status" value="1"/>
</dbReference>
<dbReference type="GO" id="GO:0008855">
    <property type="term" value="F:exodeoxyribonuclease VII activity"/>
    <property type="evidence" value="ECO:0007669"/>
    <property type="project" value="UniProtKB-UniRule"/>
</dbReference>
<comment type="similarity">
    <text evidence="1 6">Belongs to the XseB family.</text>
</comment>
<dbReference type="EMBL" id="FWFR01000003">
    <property type="protein sequence ID" value="SLN72911.1"/>
    <property type="molecule type" value="Genomic_DNA"/>
</dbReference>
<evidence type="ECO:0000256" key="6">
    <source>
        <dbReference type="HAMAP-Rule" id="MF_00337"/>
    </source>
</evidence>
<comment type="subunit">
    <text evidence="6">Heterooligomer composed of large and small subunits.</text>
</comment>